<sequence>MEAYTSCMRNILQSFTQYDSNPCDTNVITLTHHLEAFLKLATRSKSHLPSLKHPLLPQCIACFIESLNKSKFPSSLAVRVMDILKQLSSNPVIRDELHSRLGLTACLAFYLPTLTASATDPTFLMCLQLLHKVTYNCRVSTQDGYVEDLLVFAVRQLRLKESELTLPCLGLLDNLSRHSYSVQLHLKNMPDGSKLAKSLILYTSHNDPRMVTFSLAVLSSVWLHDPKVEKIFGGRNMNSVLQLLFPMVLTCSVSSAKYVVDFFCHFIRQNKVSNALLIFPELNRNLGKLLKKLSQPDADISKIFELLLSFCSVNGLRCSVCNSFADSSSPESDQEMMSVGPGDETSPFTAVLHWASQSVETHDSAPLLALDFLSQMIEELCDGGLQPSIESRLLPLMSVITETLEGAKSTTDLSAGYAKVVKALRLALAICAEPTFVSTAVRSIPVSSCVEPIENQLQHNPAVLGESTSEDWWEDGVDVVLFALDLMFQLRSSPQMDEALCKILADPRLVPFLSVGMTSDCRERVHASIDALAQPIAPLKSDPTLDSSVESLISQLQDSLVIQDVKNSDLFSIYEHRLQTLQTRMNHMQDLLDASTARMSQAEKLATHYRCTVTHLESDCKKLRTLVQNKDKEHDGCKEKYAQLTLEKESVQNEVKVILEENRKLQKIADEYQLIVEEHADLRLKLENSTRSIASLHQENSSLVEKHELFQRHNDALKTQLDSRIQQIGDLEVSNNKLKRDLEQKTSKERDLTKSLNRSTDQLKKVSKERDDFEIAIGDFRQDLANMEEANKKLIQQVQSLKVLCSQRETEIRDLKQEIEKHNKIAAMIHNLSNLKDAHK</sequence>
<evidence type="ECO:0000259" key="2">
    <source>
        <dbReference type="Pfam" id="PF21044"/>
    </source>
</evidence>
<name>X2B041_CAPTE</name>
<dbReference type="InterPro" id="IPR048701">
    <property type="entry name" value="CIP2A_N"/>
</dbReference>
<dbReference type="Pfam" id="PF21044">
    <property type="entry name" value="CIP2A_N"/>
    <property type="match status" value="1"/>
</dbReference>
<dbReference type="EnsemblMetazoa" id="CapteT228114">
    <property type="protein sequence ID" value="CapteP228114"/>
    <property type="gene ID" value="CapteG228114"/>
</dbReference>
<dbReference type="Proteomes" id="UP000014760">
    <property type="component" value="Unassembled WGS sequence"/>
</dbReference>
<evidence type="ECO:0000313" key="4">
    <source>
        <dbReference type="Proteomes" id="UP000014760"/>
    </source>
</evidence>
<dbReference type="PANTHER" id="PTHR23161">
    <property type="entry name" value="PROTEIN CIP2A"/>
    <property type="match status" value="1"/>
</dbReference>
<keyword evidence="4" id="KW-1185">Reference proteome</keyword>
<organism evidence="3 4">
    <name type="scientific">Capitella teleta</name>
    <name type="common">Polychaete worm</name>
    <dbReference type="NCBI Taxonomy" id="283909"/>
    <lineage>
        <taxon>Eukaryota</taxon>
        <taxon>Metazoa</taxon>
        <taxon>Spiralia</taxon>
        <taxon>Lophotrochozoa</taxon>
        <taxon>Annelida</taxon>
        <taxon>Polychaeta</taxon>
        <taxon>Sedentaria</taxon>
        <taxon>Scolecida</taxon>
        <taxon>Capitellidae</taxon>
        <taxon>Capitella</taxon>
    </lineage>
</organism>
<evidence type="ECO:0000256" key="1">
    <source>
        <dbReference type="SAM" id="Coils"/>
    </source>
</evidence>
<reference evidence="3" key="3">
    <citation type="submission" date="2015-06" db="UniProtKB">
        <authorList>
            <consortium name="EnsemblMetazoa"/>
        </authorList>
    </citation>
    <scope>IDENTIFICATION</scope>
</reference>
<dbReference type="AlphaFoldDB" id="X2B041"/>
<dbReference type="HOGENOM" id="CLU_014754_0_0_1"/>
<dbReference type="EMBL" id="AMQN01012921">
    <property type="status" value="NOT_ANNOTATED_CDS"/>
    <property type="molecule type" value="Genomic_DNA"/>
</dbReference>
<reference evidence="4" key="1">
    <citation type="submission" date="2012-12" db="EMBL/GenBank/DDBJ databases">
        <authorList>
            <person name="Hellsten U."/>
            <person name="Grimwood J."/>
            <person name="Chapman J.A."/>
            <person name="Shapiro H."/>
            <person name="Aerts A."/>
            <person name="Otillar R.P."/>
            <person name="Terry A.Y."/>
            <person name="Boore J.L."/>
            <person name="Simakov O."/>
            <person name="Marletaz F."/>
            <person name="Cho S.-J."/>
            <person name="Edsinger-Gonzales E."/>
            <person name="Havlak P."/>
            <person name="Kuo D.-H."/>
            <person name="Larsson T."/>
            <person name="Lv J."/>
            <person name="Arendt D."/>
            <person name="Savage R."/>
            <person name="Osoegawa K."/>
            <person name="de Jong P."/>
            <person name="Lindberg D.R."/>
            <person name="Seaver E.C."/>
            <person name="Weisblat D.A."/>
            <person name="Putnam N.H."/>
            <person name="Grigoriev I.V."/>
            <person name="Rokhsar D.S."/>
        </authorList>
    </citation>
    <scope>NUCLEOTIDE SEQUENCE</scope>
    <source>
        <strain evidence="4">I ESC-2004</strain>
    </source>
</reference>
<dbReference type="PANTHER" id="PTHR23161:SF2">
    <property type="entry name" value="PROTEIN CIP2A"/>
    <property type="match status" value="1"/>
</dbReference>
<dbReference type="OMA" id="HHVQSTE"/>
<feature type="coiled-coil region" evidence="1">
    <location>
        <begin position="634"/>
        <end position="668"/>
    </location>
</feature>
<evidence type="ECO:0000313" key="3">
    <source>
        <dbReference type="EnsemblMetazoa" id="CapteP228114"/>
    </source>
</evidence>
<dbReference type="InterPro" id="IPR042510">
    <property type="entry name" value="CIP2A"/>
</dbReference>
<feature type="coiled-coil region" evidence="1">
    <location>
        <begin position="728"/>
        <end position="825"/>
    </location>
</feature>
<keyword evidence="1" id="KW-0175">Coiled coil</keyword>
<reference evidence="4" key="2">
    <citation type="journal article" date="2013" name="Nature">
        <title>Insights into bilaterian evolution from three spiralian genomes.</title>
        <authorList>
            <person name="Simakov O."/>
            <person name="Marletaz F."/>
            <person name="Cho S.J."/>
            <person name="Edsinger-Gonzales E."/>
            <person name="Havlak P."/>
            <person name="Hellsten U."/>
            <person name="Kuo D.H."/>
            <person name="Larsson T."/>
            <person name="Lv J."/>
            <person name="Arendt D."/>
            <person name="Savage R."/>
            <person name="Osoegawa K."/>
            <person name="de Jong P."/>
            <person name="Grimwood J."/>
            <person name="Chapman J.A."/>
            <person name="Shapiro H."/>
            <person name="Aerts A."/>
            <person name="Otillar R.P."/>
            <person name="Terry A.Y."/>
            <person name="Boore J.L."/>
            <person name="Grigoriev I.V."/>
            <person name="Lindberg D.R."/>
            <person name="Seaver E.C."/>
            <person name="Weisblat D.A."/>
            <person name="Putnam N.H."/>
            <person name="Rokhsar D.S."/>
        </authorList>
    </citation>
    <scope>NUCLEOTIDE SEQUENCE</scope>
    <source>
        <strain evidence="4">I ESC-2004</strain>
    </source>
</reference>
<dbReference type="InterPro" id="IPR016024">
    <property type="entry name" value="ARM-type_fold"/>
</dbReference>
<feature type="domain" description="CIP2A N-terminal" evidence="2">
    <location>
        <begin position="27"/>
        <end position="545"/>
    </location>
</feature>
<dbReference type="SUPFAM" id="SSF48371">
    <property type="entry name" value="ARM repeat"/>
    <property type="match status" value="1"/>
</dbReference>
<accession>X2B041</accession>
<protein>
    <recommendedName>
        <fullName evidence="2">CIP2A N-terminal domain-containing protein</fullName>
    </recommendedName>
</protein>
<proteinExistence type="predicted"/>